<keyword evidence="4 5" id="KW-0472">Membrane</keyword>
<evidence type="ECO:0000256" key="4">
    <source>
        <dbReference type="ARBA" id="ARBA00023136"/>
    </source>
</evidence>
<name>A0ABP5S8T3_9ACTN</name>
<accession>A0ABP5S8T3</accession>
<comment type="caution">
    <text evidence="7">The sequence shown here is derived from an EMBL/GenBank/DDBJ whole genome shotgun (WGS) entry which is preliminary data.</text>
</comment>
<gene>
    <name evidence="7" type="ORF">GCM10010170_000390</name>
</gene>
<evidence type="ECO:0000313" key="8">
    <source>
        <dbReference type="Proteomes" id="UP001501444"/>
    </source>
</evidence>
<keyword evidence="3 5" id="KW-1133">Transmembrane helix</keyword>
<dbReference type="Pfam" id="PF13515">
    <property type="entry name" value="FUSC_2"/>
    <property type="match status" value="1"/>
</dbReference>
<organism evidence="7 8">
    <name type="scientific">Dactylosporangium salmoneum</name>
    <dbReference type="NCBI Taxonomy" id="53361"/>
    <lineage>
        <taxon>Bacteria</taxon>
        <taxon>Bacillati</taxon>
        <taxon>Actinomycetota</taxon>
        <taxon>Actinomycetes</taxon>
        <taxon>Micromonosporales</taxon>
        <taxon>Micromonosporaceae</taxon>
        <taxon>Dactylosporangium</taxon>
    </lineage>
</organism>
<dbReference type="EMBL" id="BAAARV010000002">
    <property type="protein sequence ID" value="GAA2325930.1"/>
    <property type="molecule type" value="Genomic_DNA"/>
</dbReference>
<reference evidence="8" key="1">
    <citation type="journal article" date="2019" name="Int. J. Syst. Evol. Microbiol.">
        <title>The Global Catalogue of Microorganisms (GCM) 10K type strain sequencing project: providing services to taxonomists for standard genome sequencing and annotation.</title>
        <authorList>
            <consortium name="The Broad Institute Genomics Platform"/>
            <consortium name="The Broad Institute Genome Sequencing Center for Infectious Disease"/>
            <person name="Wu L."/>
            <person name="Ma J."/>
        </authorList>
    </citation>
    <scope>NUCLEOTIDE SEQUENCE [LARGE SCALE GENOMIC DNA]</scope>
    <source>
        <strain evidence="8">JCM 3272</strain>
    </source>
</reference>
<feature type="domain" description="Integral membrane bound transporter" evidence="6">
    <location>
        <begin position="5"/>
        <end position="130"/>
    </location>
</feature>
<evidence type="ECO:0000256" key="3">
    <source>
        <dbReference type="ARBA" id="ARBA00022989"/>
    </source>
</evidence>
<evidence type="ECO:0000313" key="7">
    <source>
        <dbReference type="EMBL" id="GAA2325930.1"/>
    </source>
</evidence>
<evidence type="ECO:0000256" key="2">
    <source>
        <dbReference type="ARBA" id="ARBA00022692"/>
    </source>
</evidence>
<feature type="transmembrane region" description="Helical" evidence="5">
    <location>
        <begin position="49"/>
        <end position="75"/>
    </location>
</feature>
<evidence type="ECO:0000256" key="1">
    <source>
        <dbReference type="ARBA" id="ARBA00004141"/>
    </source>
</evidence>
<evidence type="ECO:0000259" key="6">
    <source>
        <dbReference type="Pfam" id="PF13515"/>
    </source>
</evidence>
<keyword evidence="8" id="KW-1185">Reference proteome</keyword>
<proteinExistence type="predicted"/>
<evidence type="ECO:0000256" key="5">
    <source>
        <dbReference type="SAM" id="Phobius"/>
    </source>
</evidence>
<protein>
    <recommendedName>
        <fullName evidence="6">Integral membrane bound transporter domain-containing protein</fullName>
    </recommendedName>
</protein>
<dbReference type="InterPro" id="IPR049453">
    <property type="entry name" value="Memb_transporter_dom"/>
</dbReference>
<feature type="transmembrane region" description="Helical" evidence="5">
    <location>
        <begin position="87"/>
        <end position="106"/>
    </location>
</feature>
<dbReference type="Proteomes" id="UP001501444">
    <property type="component" value="Unassembled WGS sequence"/>
</dbReference>
<sequence>MAVALAGGIATAAGFERPYWAMTAALVPLSVVTLRRQVTRGVHRAAGTVAGLGVAAGLLVAPLPIEATIALVALCQAGAELLVGRHYAAAMVFITPLALLVGQIAAPQPVPGLLVARLVETVIGVGVGVATAVATRE</sequence>
<keyword evidence="2 5" id="KW-0812">Transmembrane</keyword>
<comment type="subcellular location">
    <subcellularLocation>
        <location evidence="1">Membrane</location>
        <topology evidence="1">Multi-pass membrane protein</topology>
    </subcellularLocation>
</comment>
<feature type="transmembrane region" description="Helical" evidence="5">
    <location>
        <begin position="112"/>
        <end position="134"/>
    </location>
</feature>